<gene>
    <name evidence="2" type="ORF">COT78_02595</name>
</gene>
<feature type="transmembrane region" description="Helical" evidence="1">
    <location>
        <begin position="38"/>
        <end position="60"/>
    </location>
</feature>
<sequence>MTLMRNLFFLLAISVFAVASLVISIFNYNPYITTTGSLLGFYLSFLISLTGIGALALYYAKIKLSKNETVYLYFWASIRQAFFLSLAATVLLYLQSLRILDWLIGISVVTVSVLLELFFESKRHL</sequence>
<comment type="caution">
    <text evidence="2">The sequence shown here is derived from an EMBL/GenBank/DDBJ whole genome shotgun (WGS) entry which is preliminary data.</text>
</comment>
<name>A0A2H0W6D6_9BACT</name>
<keyword evidence="1" id="KW-0812">Transmembrane</keyword>
<proteinExistence type="predicted"/>
<protein>
    <submittedName>
        <fullName evidence="2">Uncharacterized protein</fullName>
    </submittedName>
</protein>
<dbReference type="Proteomes" id="UP000231382">
    <property type="component" value="Unassembled WGS sequence"/>
</dbReference>
<evidence type="ECO:0000313" key="3">
    <source>
        <dbReference type="Proteomes" id="UP000231382"/>
    </source>
</evidence>
<evidence type="ECO:0000313" key="2">
    <source>
        <dbReference type="EMBL" id="PIS07564.1"/>
    </source>
</evidence>
<dbReference type="EMBL" id="PEZW01000018">
    <property type="protein sequence ID" value="PIS07564.1"/>
    <property type="molecule type" value="Genomic_DNA"/>
</dbReference>
<evidence type="ECO:0000256" key="1">
    <source>
        <dbReference type="SAM" id="Phobius"/>
    </source>
</evidence>
<feature type="transmembrane region" description="Helical" evidence="1">
    <location>
        <begin position="99"/>
        <end position="119"/>
    </location>
</feature>
<feature type="transmembrane region" description="Helical" evidence="1">
    <location>
        <begin position="7"/>
        <end position="26"/>
    </location>
</feature>
<keyword evidence="1" id="KW-1133">Transmembrane helix</keyword>
<keyword evidence="1" id="KW-0472">Membrane</keyword>
<reference evidence="3" key="1">
    <citation type="submission" date="2017-09" db="EMBL/GenBank/DDBJ databases">
        <title>Depth-based differentiation of microbial function through sediment-hosted aquifers and enrichment of novel symbionts in the deep terrestrial subsurface.</title>
        <authorList>
            <person name="Probst A.J."/>
            <person name="Ladd B."/>
            <person name="Jarett J.K."/>
            <person name="Geller-Mcgrath D.E."/>
            <person name="Sieber C.M.K."/>
            <person name="Emerson J.B."/>
            <person name="Anantharaman K."/>
            <person name="Thomas B.C."/>
            <person name="Malmstrom R."/>
            <person name="Stieglmeier M."/>
            <person name="Klingl A."/>
            <person name="Woyke T."/>
            <person name="Ryan C.M."/>
            <person name="Banfield J.F."/>
        </authorList>
    </citation>
    <scope>NUCLEOTIDE SEQUENCE [LARGE SCALE GENOMIC DNA]</scope>
</reference>
<organism evidence="2 3">
    <name type="scientific">Candidatus Berkelbacteria bacterium CG10_big_fil_rev_8_21_14_0_10_43_13</name>
    <dbReference type="NCBI Taxonomy" id="1974514"/>
    <lineage>
        <taxon>Bacteria</taxon>
        <taxon>Candidatus Berkelbacteria</taxon>
    </lineage>
</organism>
<dbReference type="AlphaFoldDB" id="A0A2H0W6D6"/>
<accession>A0A2H0W6D6</accession>
<feature type="transmembrane region" description="Helical" evidence="1">
    <location>
        <begin position="72"/>
        <end position="93"/>
    </location>
</feature>